<evidence type="ECO:0000256" key="1">
    <source>
        <dbReference type="SAM" id="MobiDB-lite"/>
    </source>
</evidence>
<feature type="compositionally biased region" description="Polar residues" evidence="1">
    <location>
        <begin position="589"/>
        <end position="600"/>
    </location>
</feature>
<evidence type="ECO:0000313" key="2">
    <source>
        <dbReference type="EMBL" id="KAK3868575.1"/>
    </source>
</evidence>
<dbReference type="AlphaFoldDB" id="A0AAE1F6U3"/>
<name>A0AAE1F6U3_PETCI</name>
<evidence type="ECO:0000313" key="3">
    <source>
        <dbReference type="Proteomes" id="UP001286313"/>
    </source>
</evidence>
<feature type="compositionally biased region" description="Polar residues" evidence="1">
    <location>
        <begin position="428"/>
        <end position="451"/>
    </location>
</feature>
<feature type="region of interest" description="Disordered" evidence="1">
    <location>
        <begin position="421"/>
        <end position="451"/>
    </location>
</feature>
<dbReference type="Proteomes" id="UP001286313">
    <property type="component" value="Unassembled WGS sequence"/>
</dbReference>
<accession>A0AAE1F6U3</accession>
<dbReference type="PANTHER" id="PTHR35385:SF2">
    <property type="entry name" value="PROTEIN B, PUTATIVE-RELATED"/>
    <property type="match status" value="1"/>
</dbReference>
<dbReference type="EMBL" id="JAWQEG010002980">
    <property type="protein sequence ID" value="KAK3868575.1"/>
    <property type="molecule type" value="Genomic_DNA"/>
</dbReference>
<gene>
    <name evidence="2" type="ORF">Pcinc_026052</name>
</gene>
<sequence>MADPLTNYPLLQQILPEAYEYRICKFVEISPKIESGEENKQAPFTQFEATIRLKLKTKTEARAWIKAMEKTSAVTWRVDKTYPVCGGKKTQNVYRIDMRCQHRTYSRSLTASQKPSSKNTWCPAKMFLVVKRTHMASGKMSQSKDDYLQEFPTRVYLDFRHNHHLLSPEFLAKRDVSEETVCKLTDLFRAGHTPLSALEEIKRELQADYGDQFVLASSDRSKCPDKQFCYRLYYKLFYPKYSKSPGRKKLMDLQGRLKPFCKQHDLNCASIEETDDDFIIAVCAPAKTEVQNENSVCENVSVSSIVQPVNTEGYSPPLQIIEQYHNSQGEDMQIQSARQCQEGLRVVFDDIMSKLQNDLDFLRPVEAFIRNFQSIKKDQELASALETFGRFPGIAAAVTRSLKRQHAQDVSDSKTVICTKKRKGSRRQLITAQPLIQQQSPTSPHHSAPQQHNSITAAAAGPILTPLTSVAPTTPPLPSRHQGPPSNIQLHNEHSHRVHTINTEAHEVQAITLETQNYDVNETNTTTSPGIRLQPENMHESEGEILHEVLNNEHFSVVQEVTIPHHQHNHPNHSTSHHQTELQHHPSHLTVSSTHSPCHS</sequence>
<feature type="region of interest" description="Disordered" evidence="1">
    <location>
        <begin position="566"/>
        <end position="600"/>
    </location>
</feature>
<proteinExistence type="predicted"/>
<dbReference type="PANTHER" id="PTHR35385">
    <property type="entry name" value="PROTEIN B, PUTATIVE-RELATED-RELATED"/>
    <property type="match status" value="1"/>
</dbReference>
<feature type="region of interest" description="Disordered" evidence="1">
    <location>
        <begin position="466"/>
        <end position="490"/>
    </location>
</feature>
<keyword evidence="3" id="KW-1185">Reference proteome</keyword>
<organism evidence="2 3">
    <name type="scientific">Petrolisthes cinctipes</name>
    <name type="common">Flat porcelain crab</name>
    <dbReference type="NCBI Taxonomy" id="88211"/>
    <lineage>
        <taxon>Eukaryota</taxon>
        <taxon>Metazoa</taxon>
        <taxon>Ecdysozoa</taxon>
        <taxon>Arthropoda</taxon>
        <taxon>Crustacea</taxon>
        <taxon>Multicrustacea</taxon>
        <taxon>Malacostraca</taxon>
        <taxon>Eumalacostraca</taxon>
        <taxon>Eucarida</taxon>
        <taxon>Decapoda</taxon>
        <taxon>Pleocyemata</taxon>
        <taxon>Anomura</taxon>
        <taxon>Galatheoidea</taxon>
        <taxon>Porcellanidae</taxon>
        <taxon>Petrolisthes</taxon>
    </lineage>
</organism>
<comment type="caution">
    <text evidence="2">The sequence shown here is derived from an EMBL/GenBank/DDBJ whole genome shotgun (WGS) entry which is preliminary data.</text>
</comment>
<protein>
    <submittedName>
        <fullName evidence="2">Uncharacterized protein</fullName>
    </submittedName>
</protein>
<reference evidence="2" key="1">
    <citation type="submission" date="2023-10" db="EMBL/GenBank/DDBJ databases">
        <title>Genome assemblies of two species of porcelain crab, Petrolisthes cinctipes and Petrolisthes manimaculis (Anomura: Porcellanidae).</title>
        <authorList>
            <person name="Angst P."/>
        </authorList>
    </citation>
    <scope>NUCLEOTIDE SEQUENCE</scope>
    <source>
        <strain evidence="2">PB745_01</strain>
        <tissue evidence="2">Gill</tissue>
    </source>
</reference>